<evidence type="ECO:0000256" key="9">
    <source>
        <dbReference type="ARBA" id="ARBA00023242"/>
    </source>
</evidence>
<evidence type="ECO:0000256" key="11">
    <source>
        <dbReference type="ARBA" id="ARBA00033387"/>
    </source>
</evidence>
<dbReference type="Pfam" id="PF03291">
    <property type="entry name" value="mRNA_G-N7_MeTrfase"/>
    <property type="match status" value="1"/>
</dbReference>
<dbReference type="InterPro" id="IPR039753">
    <property type="entry name" value="RG7MT1"/>
</dbReference>
<evidence type="ECO:0000256" key="13">
    <source>
        <dbReference type="ARBA" id="ARBA00049739"/>
    </source>
</evidence>
<evidence type="ECO:0000256" key="2">
    <source>
        <dbReference type="ARBA" id="ARBA00011926"/>
    </source>
</evidence>
<dbReference type="InterPro" id="IPR004971">
    <property type="entry name" value="mRNA_G-N7_MeTrfase_dom"/>
</dbReference>
<dbReference type="SUPFAM" id="SSF53335">
    <property type="entry name" value="S-adenosyl-L-methionine-dependent methyltransferases"/>
    <property type="match status" value="1"/>
</dbReference>
<evidence type="ECO:0000256" key="4">
    <source>
        <dbReference type="ARBA" id="ARBA00022664"/>
    </source>
</evidence>
<keyword evidence="6" id="KW-0949">S-adenosyl-L-methionine</keyword>
<keyword evidence="4" id="KW-0507">mRNA processing</keyword>
<evidence type="ECO:0000259" key="14">
    <source>
        <dbReference type="PROSITE" id="PS51562"/>
    </source>
</evidence>
<reference evidence="15 16" key="1">
    <citation type="journal article" date="2014" name="Genome Announc.">
        <title>Genome Sequence of the Microsporidian Species Nematocida sp1 Strain ERTm6 (ATCC PRA-372).</title>
        <authorList>
            <person name="Bakowski M.A."/>
            <person name="Priest M."/>
            <person name="Young S."/>
            <person name="Cuomo C.A."/>
            <person name="Troemel E.R."/>
        </authorList>
    </citation>
    <scope>NUCLEOTIDE SEQUENCE [LARGE SCALE GENOMIC DNA]</scope>
    <source>
        <strain evidence="15 16">ERTm6</strain>
    </source>
</reference>
<dbReference type="InterPro" id="IPR029063">
    <property type="entry name" value="SAM-dependent_MTases_sf"/>
</dbReference>
<protein>
    <recommendedName>
        <fullName evidence="13">mRNA cap guanine-N(7) methyltransferase</fullName>
        <ecNumber evidence="2">2.1.1.56</ecNumber>
    </recommendedName>
    <alternativeName>
        <fullName evidence="10">mRNA (guanine-N(7))-methyltransferase</fullName>
    </alternativeName>
    <alternativeName>
        <fullName evidence="11">mRNA cap methyltransferase</fullName>
    </alternativeName>
</protein>
<proteinExistence type="predicted"/>
<dbReference type="CDD" id="cd02440">
    <property type="entry name" value="AdoMet_MTases"/>
    <property type="match status" value="1"/>
</dbReference>
<dbReference type="PANTHER" id="PTHR12189:SF2">
    <property type="entry name" value="MRNA CAP GUANINE-N7 METHYLTRANSFERASE"/>
    <property type="match status" value="1"/>
</dbReference>
<evidence type="ECO:0000256" key="6">
    <source>
        <dbReference type="ARBA" id="ARBA00022691"/>
    </source>
</evidence>
<gene>
    <name evidence="15" type="ORF">NESG_01812</name>
</gene>
<name>A0A086J108_NEMA1</name>
<dbReference type="PANTHER" id="PTHR12189">
    <property type="entry name" value="MRNA GUANINE-7- METHYLTRANSFERASE"/>
    <property type="match status" value="1"/>
</dbReference>
<dbReference type="PIRSF" id="PIRSF028762">
    <property type="entry name" value="ABD1"/>
    <property type="match status" value="1"/>
</dbReference>
<feature type="domain" description="MRNA cap 0 methyltransferase" evidence="14">
    <location>
        <begin position="26"/>
        <end position="279"/>
    </location>
</feature>
<dbReference type="GO" id="GO:0004482">
    <property type="term" value="F:mRNA 5'-cap (guanine-N7-)-methyltransferase activity"/>
    <property type="evidence" value="ECO:0007669"/>
    <property type="project" value="UniProtKB-EC"/>
</dbReference>
<evidence type="ECO:0000256" key="1">
    <source>
        <dbReference type="ARBA" id="ARBA00004123"/>
    </source>
</evidence>
<keyword evidence="7" id="KW-0694">RNA-binding</keyword>
<evidence type="ECO:0000256" key="8">
    <source>
        <dbReference type="ARBA" id="ARBA00023042"/>
    </source>
</evidence>
<evidence type="ECO:0000313" key="16">
    <source>
        <dbReference type="Proteomes" id="UP000054524"/>
    </source>
</evidence>
<keyword evidence="9" id="KW-0539">Nucleus</keyword>
<dbReference type="GO" id="GO:0005634">
    <property type="term" value="C:nucleus"/>
    <property type="evidence" value="ECO:0007669"/>
    <property type="project" value="UniProtKB-SubCell"/>
</dbReference>
<keyword evidence="8" id="KW-0506">mRNA capping</keyword>
<dbReference type="Proteomes" id="UP000054524">
    <property type="component" value="Unassembled WGS sequence"/>
</dbReference>
<comment type="catalytic activity">
    <reaction evidence="12">
        <text>a 5'-end (5'-triphosphoguanosine)-ribonucleoside in mRNA + S-adenosyl-L-methionine = a 5'-end (N(7)-methyl 5'-triphosphoguanosine)-ribonucleoside in mRNA + S-adenosyl-L-homocysteine</text>
        <dbReference type="Rhea" id="RHEA:67008"/>
        <dbReference type="Rhea" id="RHEA-COMP:17166"/>
        <dbReference type="Rhea" id="RHEA-COMP:17167"/>
        <dbReference type="ChEBI" id="CHEBI:57856"/>
        <dbReference type="ChEBI" id="CHEBI:59789"/>
        <dbReference type="ChEBI" id="CHEBI:156461"/>
        <dbReference type="ChEBI" id="CHEBI:167617"/>
        <dbReference type="EC" id="2.1.1.56"/>
    </reaction>
</comment>
<dbReference type="EMBL" id="AKIJ01000004">
    <property type="protein sequence ID" value="KFG25826.1"/>
    <property type="molecule type" value="Genomic_DNA"/>
</dbReference>
<evidence type="ECO:0000256" key="12">
    <source>
        <dbReference type="ARBA" id="ARBA00044712"/>
    </source>
</evidence>
<dbReference type="PROSITE" id="PS51562">
    <property type="entry name" value="RNA_CAP0_MT"/>
    <property type="match status" value="1"/>
</dbReference>
<dbReference type="Gene3D" id="3.40.50.150">
    <property type="entry name" value="Vaccinia Virus protein VP39"/>
    <property type="match status" value="1"/>
</dbReference>
<evidence type="ECO:0000256" key="5">
    <source>
        <dbReference type="ARBA" id="ARBA00022679"/>
    </source>
</evidence>
<dbReference type="AlphaFoldDB" id="A0A086J108"/>
<organism evidence="15 16">
    <name type="scientific">Nematocida ausubeli (strain ATCC PRA-371 / ERTm2)</name>
    <name type="common">Nematode killer fungus</name>
    <dbReference type="NCBI Taxonomy" id="1913371"/>
    <lineage>
        <taxon>Eukaryota</taxon>
        <taxon>Fungi</taxon>
        <taxon>Fungi incertae sedis</taxon>
        <taxon>Microsporidia</taxon>
        <taxon>Nematocida</taxon>
    </lineage>
</organism>
<comment type="subcellular location">
    <subcellularLocation>
        <location evidence="1">Nucleus</location>
    </subcellularLocation>
</comment>
<dbReference type="GeneID" id="77676785"/>
<dbReference type="HOGENOM" id="CLU_020346_1_2_1"/>
<keyword evidence="3" id="KW-0489">Methyltransferase</keyword>
<evidence type="ECO:0000256" key="3">
    <source>
        <dbReference type="ARBA" id="ARBA00022603"/>
    </source>
</evidence>
<evidence type="ECO:0000313" key="15">
    <source>
        <dbReference type="EMBL" id="KFG25826.1"/>
    </source>
</evidence>
<evidence type="ECO:0000256" key="10">
    <source>
        <dbReference type="ARBA" id="ARBA00032772"/>
    </source>
</evidence>
<dbReference type="RefSeq" id="XP_052904381.1">
    <property type="nucleotide sequence ID" value="XM_053049431.1"/>
</dbReference>
<accession>A0A086J108</accession>
<dbReference type="InterPro" id="IPR016899">
    <property type="entry name" value="mRNA_G-N7_MeTrfase_euk"/>
</dbReference>
<keyword evidence="5" id="KW-0808">Transferase</keyword>
<evidence type="ECO:0000256" key="7">
    <source>
        <dbReference type="ARBA" id="ARBA00022884"/>
    </source>
</evidence>
<dbReference type="GO" id="GO:0003723">
    <property type="term" value="F:RNA binding"/>
    <property type="evidence" value="ECO:0007669"/>
    <property type="project" value="UniProtKB-KW"/>
</dbReference>
<sequence length="279" mass="32038">MDKSNNSVADHYNKIKSISLCNREVSQIIGVREVNNFLKQRLIQKFIQQNSVVLDLGCGKGGDLSKLKHCPVRTYYGCDIAQDSLKEALSRSIGLKFKTHFLNANFASDKITIEEKADLVMSQFSFHYAFSSEISMKKAAMNVFNNLKEGGVFILTIPDTNVILRRSERNAVDGSFGNRLYKVVPSPSFYTEKSFGRGYKFYLQEALTGCEEYLTNMEYLTEFFKSKGMVKIFDTDFLSFINTEMFADKEMYSRMVKRVLTQEELPIIELYRAIAYKKN</sequence>
<dbReference type="EC" id="2.1.1.56" evidence="2"/>
<comment type="caution">
    <text evidence="15">The sequence shown here is derived from an EMBL/GenBank/DDBJ whole genome shotgun (WGS) entry which is preliminary data.</text>
</comment>
<keyword evidence="16" id="KW-1185">Reference proteome</keyword>